<keyword evidence="2" id="KW-1185">Reference proteome</keyword>
<protein>
    <submittedName>
        <fullName evidence="1">TIGR02270 family protein</fullName>
    </submittedName>
</protein>
<sequence>MSSRVRRAEVPGRVSPPVLLLRPDARLRWDVLEDHFEDACFLSSQWERALLSARYTLTEVARGHERRLRAHLDGLVVGGPEVDARLLEPALTEEDGEKVRVATSVLLQRADGKGVASVLALLRQGEEVRRAAARALGLSERPGLSEHLSRVLEAREEPEVVAAAVEALCVHGAAPGPLRLARLLAHPEPEVRLAALGAARRWPGEVEANEVCRVLASPAPRLRAAALVAGLVSGQFTVWRACQYAAEALDVAGRTARLLLALGGDTDEVARLVKLLEVPLLRGDTLWALGFSGRRLAAEACLPWLGDASLGRLAAEAFCAITGLQLEKRYARSPTGEDTLPLDEDGCTHLLPGLEEDLSLPDAAEVERWWAEARKDFDGQMRYLGGQPFSAIRLLDTLESCSMRRRPVLSLELAIRTGGAHVVETRTWACVQERQLAAARAWRGGSTLQPFATWMRR</sequence>
<accession>A0ABX7NTQ5</accession>
<name>A0ABX7NTQ5_9BACT</name>
<dbReference type="SUPFAM" id="SSF48371">
    <property type="entry name" value="ARM repeat"/>
    <property type="match status" value="1"/>
</dbReference>
<proteinExistence type="predicted"/>
<dbReference type="Proteomes" id="UP000662747">
    <property type="component" value="Chromosome"/>
</dbReference>
<dbReference type="InterPro" id="IPR011959">
    <property type="entry name" value="CHP02270"/>
</dbReference>
<reference evidence="1 2" key="1">
    <citation type="submission" date="2021-02" db="EMBL/GenBank/DDBJ databases">
        <title>De Novo genome assembly of isolated myxobacteria.</title>
        <authorList>
            <person name="Stevens D.C."/>
        </authorList>
    </citation>
    <scope>NUCLEOTIDE SEQUENCE [LARGE SCALE GENOMIC DNA]</scope>
    <source>
        <strain evidence="2">SCPEA02</strain>
    </source>
</reference>
<dbReference type="NCBIfam" id="TIGR02270">
    <property type="entry name" value="TIGR02270 family protein"/>
    <property type="match status" value="1"/>
</dbReference>
<organism evidence="1 2">
    <name type="scientific">Pyxidicoccus parkwayensis</name>
    <dbReference type="NCBI Taxonomy" id="2813578"/>
    <lineage>
        <taxon>Bacteria</taxon>
        <taxon>Pseudomonadati</taxon>
        <taxon>Myxococcota</taxon>
        <taxon>Myxococcia</taxon>
        <taxon>Myxococcales</taxon>
        <taxon>Cystobacterineae</taxon>
        <taxon>Myxococcaceae</taxon>
        <taxon>Pyxidicoccus</taxon>
    </lineage>
</organism>
<dbReference type="RefSeq" id="WP_206723848.1">
    <property type="nucleotide sequence ID" value="NZ_CP071090.1"/>
</dbReference>
<dbReference type="InterPro" id="IPR011989">
    <property type="entry name" value="ARM-like"/>
</dbReference>
<evidence type="ECO:0000313" key="2">
    <source>
        <dbReference type="Proteomes" id="UP000662747"/>
    </source>
</evidence>
<evidence type="ECO:0000313" key="1">
    <source>
        <dbReference type="EMBL" id="QSQ22271.1"/>
    </source>
</evidence>
<dbReference type="Gene3D" id="1.25.10.10">
    <property type="entry name" value="Leucine-rich Repeat Variant"/>
    <property type="match status" value="1"/>
</dbReference>
<dbReference type="InterPro" id="IPR016024">
    <property type="entry name" value="ARM-type_fold"/>
</dbReference>
<gene>
    <name evidence="1" type="ORF">JY651_45310</name>
</gene>
<dbReference type="EMBL" id="CP071090">
    <property type="protein sequence ID" value="QSQ22271.1"/>
    <property type="molecule type" value="Genomic_DNA"/>
</dbReference>